<dbReference type="KEGG" id="lal:AT746_08535"/>
<evidence type="ECO:0000313" key="3">
    <source>
        <dbReference type="Proteomes" id="UP000068447"/>
    </source>
</evidence>
<proteinExistence type="predicted"/>
<dbReference type="Proteomes" id="UP000068447">
    <property type="component" value="Chromosome"/>
</dbReference>
<dbReference type="STRING" id="1526571.AT746_08535"/>
<gene>
    <name evidence="2" type="ORF">AT746_08535</name>
</gene>
<dbReference type="EMBL" id="CP013650">
    <property type="protein sequence ID" value="ALS98292.1"/>
    <property type="molecule type" value="Genomic_DNA"/>
</dbReference>
<dbReference type="PIRSF" id="PIRSF025560">
    <property type="entry name" value="UCP025560"/>
    <property type="match status" value="1"/>
</dbReference>
<name>A0A0U2Z786_9ALTE</name>
<protein>
    <recommendedName>
        <fullName evidence="4">DUF1318 domain-containing protein</fullName>
    </recommendedName>
</protein>
<evidence type="ECO:0000256" key="1">
    <source>
        <dbReference type="SAM" id="SignalP"/>
    </source>
</evidence>
<dbReference type="AlphaFoldDB" id="A0A0U2Z786"/>
<feature type="chain" id="PRO_5006835239" description="DUF1318 domain-containing protein" evidence="1">
    <location>
        <begin position="22"/>
        <end position="106"/>
    </location>
</feature>
<feature type="signal peptide" evidence="1">
    <location>
        <begin position="1"/>
        <end position="21"/>
    </location>
</feature>
<accession>A0A0U2Z786</accession>
<dbReference type="OrthoDB" id="9798130at2"/>
<dbReference type="InterPro" id="IPR008309">
    <property type="entry name" value="YdbL"/>
</dbReference>
<evidence type="ECO:0008006" key="4">
    <source>
        <dbReference type="Google" id="ProtNLM"/>
    </source>
</evidence>
<reference evidence="2 3" key="1">
    <citation type="submission" date="2015-12" db="EMBL/GenBank/DDBJ databases">
        <title>Complete genome of Lacimicrobium alkaliphilum KCTC 32984.</title>
        <authorList>
            <person name="Kim S.-G."/>
            <person name="Lee Y.-J."/>
        </authorList>
    </citation>
    <scope>NUCLEOTIDE SEQUENCE [LARGE SCALE GENOMIC DNA]</scope>
    <source>
        <strain evidence="2 3">YelD216</strain>
    </source>
</reference>
<sequence>MKLLKTLFILPFILLAFSAAAIELDEAKEQGLVGEQTDGYLGIIKEAQGVQELVQEINSKRKAKYEQLARQNNIKLEQVEALAGKKAIEKTQAGHYVLLSGNWVKK</sequence>
<dbReference type="Pfam" id="PF07027">
    <property type="entry name" value="DUF1318"/>
    <property type="match status" value="1"/>
</dbReference>
<keyword evidence="3" id="KW-1185">Reference proteome</keyword>
<evidence type="ECO:0000313" key="2">
    <source>
        <dbReference type="EMBL" id="ALS98292.1"/>
    </source>
</evidence>
<keyword evidence="1" id="KW-0732">Signal</keyword>
<organism evidence="2 3">
    <name type="scientific">Lacimicrobium alkaliphilum</name>
    <dbReference type="NCBI Taxonomy" id="1526571"/>
    <lineage>
        <taxon>Bacteria</taxon>
        <taxon>Pseudomonadati</taxon>
        <taxon>Pseudomonadota</taxon>
        <taxon>Gammaproteobacteria</taxon>
        <taxon>Alteromonadales</taxon>
        <taxon>Alteromonadaceae</taxon>
        <taxon>Lacimicrobium</taxon>
    </lineage>
</organism>